<keyword evidence="1" id="KW-0812">Transmembrane</keyword>
<accession>A0A0C9WPU9</accession>
<evidence type="ECO:0000256" key="1">
    <source>
        <dbReference type="SAM" id="Phobius"/>
    </source>
</evidence>
<keyword evidence="3" id="KW-1185">Reference proteome</keyword>
<dbReference type="HOGENOM" id="CLU_205595_0_0_1"/>
<proteinExistence type="predicted"/>
<gene>
    <name evidence="2" type="ORF">K443DRAFT_56864</name>
</gene>
<reference evidence="2 3" key="1">
    <citation type="submission" date="2014-04" db="EMBL/GenBank/DDBJ databases">
        <authorList>
            <consortium name="DOE Joint Genome Institute"/>
            <person name="Kuo A."/>
            <person name="Kohler A."/>
            <person name="Nagy L.G."/>
            <person name="Floudas D."/>
            <person name="Copeland A."/>
            <person name="Barry K.W."/>
            <person name="Cichocki N."/>
            <person name="Veneault-Fourrey C."/>
            <person name="LaButti K."/>
            <person name="Lindquist E.A."/>
            <person name="Lipzen A."/>
            <person name="Lundell T."/>
            <person name="Morin E."/>
            <person name="Murat C."/>
            <person name="Sun H."/>
            <person name="Tunlid A."/>
            <person name="Henrissat B."/>
            <person name="Grigoriev I.V."/>
            <person name="Hibbett D.S."/>
            <person name="Martin F."/>
            <person name="Nordberg H.P."/>
            <person name="Cantor M.N."/>
            <person name="Hua S.X."/>
        </authorList>
    </citation>
    <scope>NUCLEOTIDE SEQUENCE [LARGE SCALE GENOMIC DNA]</scope>
    <source>
        <strain evidence="2 3">LaAM-08-1</strain>
    </source>
</reference>
<keyword evidence="1" id="KW-0472">Membrane</keyword>
<dbReference type="Proteomes" id="UP000054477">
    <property type="component" value="Unassembled WGS sequence"/>
</dbReference>
<dbReference type="EMBL" id="KN838871">
    <property type="protein sequence ID" value="KIJ93005.1"/>
    <property type="molecule type" value="Genomic_DNA"/>
</dbReference>
<name>A0A0C9WPU9_9AGAR</name>
<evidence type="ECO:0000313" key="2">
    <source>
        <dbReference type="EMBL" id="KIJ93005.1"/>
    </source>
</evidence>
<keyword evidence="1" id="KW-1133">Transmembrane helix</keyword>
<reference evidence="3" key="2">
    <citation type="submission" date="2015-01" db="EMBL/GenBank/DDBJ databases">
        <title>Evolutionary Origins and Diversification of the Mycorrhizal Mutualists.</title>
        <authorList>
            <consortium name="DOE Joint Genome Institute"/>
            <consortium name="Mycorrhizal Genomics Consortium"/>
            <person name="Kohler A."/>
            <person name="Kuo A."/>
            <person name="Nagy L.G."/>
            <person name="Floudas D."/>
            <person name="Copeland A."/>
            <person name="Barry K.W."/>
            <person name="Cichocki N."/>
            <person name="Veneault-Fourrey C."/>
            <person name="LaButti K."/>
            <person name="Lindquist E.A."/>
            <person name="Lipzen A."/>
            <person name="Lundell T."/>
            <person name="Morin E."/>
            <person name="Murat C."/>
            <person name="Riley R."/>
            <person name="Ohm R."/>
            <person name="Sun H."/>
            <person name="Tunlid A."/>
            <person name="Henrissat B."/>
            <person name="Grigoriev I.V."/>
            <person name="Hibbett D.S."/>
            <person name="Martin F."/>
        </authorList>
    </citation>
    <scope>NUCLEOTIDE SEQUENCE [LARGE SCALE GENOMIC DNA]</scope>
    <source>
        <strain evidence="3">LaAM-08-1</strain>
    </source>
</reference>
<feature type="non-terminal residue" evidence="2">
    <location>
        <position position="1"/>
    </location>
</feature>
<feature type="non-terminal residue" evidence="2">
    <location>
        <position position="54"/>
    </location>
</feature>
<sequence>ISSGNSLGGHGNPTELKNMLKNKTMEMASQYCLVLGSPFEILIINVFGMHISFV</sequence>
<protein>
    <submittedName>
        <fullName evidence="2">Unplaced genomic scaffold K443scaffold_336, whole genome shotgun sequence</fullName>
    </submittedName>
</protein>
<evidence type="ECO:0000313" key="3">
    <source>
        <dbReference type="Proteomes" id="UP000054477"/>
    </source>
</evidence>
<organism evidence="2 3">
    <name type="scientific">Laccaria amethystina LaAM-08-1</name>
    <dbReference type="NCBI Taxonomy" id="1095629"/>
    <lineage>
        <taxon>Eukaryota</taxon>
        <taxon>Fungi</taxon>
        <taxon>Dikarya</taxon>
        <taxon>Basidiomycota</taxon>
        <taxon>Agaricomycotina</taxon>
        <taxon>Agaricomycetes</taxon>
        <taxon>Agaricomycetidae</taxon>
        <taxon>Agaricales</taxon>
        <taxon>Agaricineae</taxon>
        <taxon>Hydnangiaceae</taxon>
        <taxon>Laccaria</taxon>
    </lineage>
</organism>
<dbReference type="AlphaFoldDB" id="A0A0C9WPU9"/>
<feature type="transmembrane region" description="Helical" evidence="1">
    <location>
        <begin position="31"/>
        <end position="53"/>
    </location>
</feature>